<accession>A0ABU8MVD9</accession>
<keyword evidence="2" id="KW-0472">Membrane</keyword>
<proteinExistence type="predicted"/>
<comment type="caution">
    <text evidence="3">The sequence shown here is derived from an EMBL/GenBank/DDBJ whole genome shotgun (WGS) entry which is preliminary data.</text>
</comment>
<gene>
    <name evidence="3" type="ORF">WCD74_26210</name>
</gene>
<keyword evidence="2" id="KW-0812">Transmembrane</keyword>
<reference evidence="3 4" key="1">
    <citation type="submission" date="2024-03" db="EMBL/GenBank/DDBJ databases">
        <title>Actinomycetospora sp. OC33-EN08, a novel actinomycete isolated from wild orchid (Aerides multiflora).</title>
        <authorList>
            <person name="Suriyachadkun C."/>
        </authorList>
    </citation>
    <scope>NUCLEOTIDE SEQUENCE [LARGE SCALE GENOMIC DNA]</scope>
    <source>
        <strain evidence="3 4">OC33-EN08</strain>
    </source>
</reference>
<dbReference type="EMBL" id="JBBEGN010000021">
    <property type="protein sequence ID" value="MEJ2871278.1"/>
    <property type="molecule type" value="Genomic_DNA"/>
</dbReference>
<evidence type="ECO:0000256" key="2">
    <source>
        <dbReference type="SAM" id="Phobius"/>
    </source>
</evidence>
<evidence type="ECO:0000256" key="1">
    <source>
        <dbReference type="SAM" id="MobiDB-lite"/>
    </source>
</evidence>
<dbReference type="Proteomes" id="UP001385809">
    <property type="component" value="Unassembled WGS sequence"/>
</dbReference>
<keyword evidence="4" id="KW-1185">Reference proteome</keyword>
<name>A0ABU8MVD9_9PSEU</name>
<evidence type="ECO:0000313" key="3">
    <source>
        <dbReference type="EMBL" id="MEJ2871278.1"/>
    </source>
</evidence>
<feature type="compositionally biased region" description="Low complexity" evidence="1">
    <location>
        <begin position="62"/>
        <end position="76"/>
    </location>
</feature>
<dbReference type="RefSeq" id="WP_337697848.1">
    <property type="nucleotide sequence ID" value="NZ_JBBEGN010000021.1"/>
</dbReference>
<sequence length="146" mass="14805">MTPARRRPSGPVTVLLAVGGVLLVAAVVLGLLDARASARADDRADAVGVARAHLVDLGAASSDPAAQARAAGSATGPWRDRVAARPSVPTSTVVRAVGLESLEDDDARVLAVGLVAGGTVPRSFRAAVTLTRVDGRWLVADVTEVP</sequence>
<evidence type="ECO:0000313" key="4">
    <source>
        <dbReference type="Proteomes" id="UP001385809"/>
    </source>
</evidence>
<evidence type="ECO:0008006" key="5">
    <source>
        <dbReference type="Google" id="ProtNLM"/>
    </source>
</evidence>
<keyword evidence="2" id="KW-1133">Transmembrane helix</keyword>
<feature type="transmembrane region" description="Helical" evidence="2">
    <location>
        <begin position="12"/>
        <end position="32"/>
    </location>
</feature>
<organism evidence="3 4">
    <name type="scientific">Actinomycetospora aurantiaca</name>
    <dbReference type="NCBI Taxonomy" id="3129233"/>
    <lineage>
        <taxon>Bacteria</taxon>
        <taxon>Bacillati</taxon>
        <taxon>Actinomycetota</taxon>
        <taxon>Actinomycetes</taxon>
        <taxon>Pseudonocardiales</taxon>
        <taxon>Pseudonocardiaceae</taxon>
        <taxon>Actinomycetospora</taxon>
    </lineage>
</organism>
<protein>
    <recommendedName>
        <fullName evidence="5">Mce-associated membrane protein</fullName>
    </recommendedName>
</protein>
<feature type="region of interest" description="Disordered" evidence="1">
    <location>
        <begin position="62"/>
        <end position="85"/>
    </location>
</feature>